<dbReference type="OrthoDB" id="1712351at2759"/>
<keyword evidence="3" id="KW-1185">Reference proteome</keyword>
<feature type="domain" description="DUF3700" evidence="1">
    <location>
        <begin position="2"/>
        <end position="72"/>
    </location>
</feature>
<name>A0A200PXP3_MACCD</name>
<accession>A0A200PXP3</accession>
<gene>
    <name evidence="2" type="ORF">BVC80_8755g26</name>
</gene>
<dbReference type="PANTHER" id="PTHR45952">
    <property type="entry name" value="ALUMINUM INDUCED PROTEIN WITH YGL AND LRDR MOTIFS"/>
    <property type="match status" value="1"/>
</dbReference>
<dbReference type="AlphaFoldDB" id="A0A200PXP3"/>
<dbReference type="Proteomes" id="UP000195402">
    <property type="component" value="Unassembled WGS sequence"/>
</dbReference>
<comment type="caution">
    <text evidence="2">The sequence shown here is derived from an EMBL/GenBank/DDBJ whole genome shotgun (WGS) entry which is preliminary data.</text>
</comment>
<organism evidence="2 3">
    <name type="scientific">Macleaya cordata</name>
    <name type="common">Five-seeded plume-poppy</name>
    <name type="synonym">Bocconia cordata</name>
    <dbReference type="NCBI Taxonomy" id="56857"/>
    <lineage>
        <taxon>Eukaryota</taxon>
        <taxon>Viridiplantae</taxon>
        <taxon>Streptophyta</taxon>
        <taxon>Embryophyta</taxon>
        <taxon>Tracheophyta</taxon>
        <taxon>Spermatophyta</taxon>
        <taxon>Magnoliopsida</taxon>
        <taxon>Ranunculales</taxon>
        <taxon>Papaveraceae</taxon>
        <taxon>Papaveroideae</taxon>
        <taxon>Macleaya</taxon>
    </lineage>
</organism>
<evidence type="ECO:0000313" key="3">
    <source>
        <dbReference type="Proteomes" id="UP000195402"/>
    </source>
</evidence>
<dbReference type="InParanoid" id="A0A200PXP3"/>
<evidence type="ECO:0000313" key="2">
    <source>
        <dbReference type="EMBL" id="OVA02978.1"/>
    </source>
</evidence>
<reference evidence="2 3" key="1">
    <citation type="journal article" date="2017" name="Mol. Plant">
        <title>The Genome of Medicinal Plant Macleaya cordata Provides New Insights into Benzylisoquinoline Alkaloids Metabolism.</title>
        <authorList>
            <person name="Liu X."/>
            <person name="Liu Y."/>
            <person name="Huang P."/>
            <person name="Ma Y."/>
            <person name="Qing Z."/>
            <person name="Tang Q."/>
            <person name="Cao H."/>
            <person name="Cheng P."/>
            <person name="Zheng Y."/>
            <person name="Yuan Z."/>
            <person name="Zhou Y."/>
            <person name="Liu J."/>
            <person name="Tang Z."/>
            <person name="Zhuo Y."/>
            <person name="Zhang Y."/>
            <person name="Yu L."/>
            <person name="Huang J."/>
            <person name="Yang P."/>
            <person name="Peng Q."/>
            <person name="Zhang J."/>
            <person name="Jiang W."/>
            <person name="Zhang Z."/>
            <person name="Lin K."/>
            <person name="Ro D.K."/>
            <person name="Chen X."/>
            <person name="Xiong X."/>
            <person name="Shang Y."/>
            <person name="Huang S."/>
            <person name="Zeng J."/>
        </authorList>
    </citation>
    <scope>NUCLEOTIDE SEQUENCE [LARGE SCALE GENOMIC DNA]</scope>
    <source>
        <strain evidence="3">cv. BLH2017</strain>
        <tissue evidence="2">Root</tissue>
    </source>
</reference>
<dbReference type="EMBL" id="MVGT01003944">
    <property type="protein sequence ID" value="OVA02978.1"/>
    <property type="molecule type" value="Genomic_DNA"/>
</dbReference>
<dbReference type="PANTHER" id="PTHR45952:SF5">
    <property type="entry name" value="ALUMINUM INDUCED PROTEIN WITH YGL AND LRDR MOTIFS"/>
    <property type="match status" value="1"/>
</dbReference>
<dbReference type="STRING" id="56857.A0A200PXP3"/>
<dbReference type="InterPro" id="IPR044828">
    <property type="entry name" value="TSJT1-like"/>
</dbReference>
<dbReference type="Pfam" id="PF12481">
    <property type="entry name" value="DUF3700"/>
    <property type="match status" value="1"/>
</dbReference>
<sequence length="92" mass="10112">MLGVFSSAIVTPPDELVAAGSRTPSPKLSSTALVNRFVETNGSAVSLQIGDHVQLAYTHQNESVFQPRCVSSHNLLRWIQLITTVRFFRNLS</sequence>
<proteinExistence type="predicted"/>
<dbReference type="InterPro" id="IPR024286">
    <property type="entry name" value="DUF3700"/>
</dbReference>
<evidence type="ECO:0000259" key="1">
    <source>
        <dbReference type="Pfam" id="PF12481"/>
    </source>
</evidence>
<protein>
    <recommendedName>
        <fullName evidence="1">DUF3700 domain-containing protein</fullName>
    </recommendedName>
</protein>
<dbReference type="OMA" id="SHPMPTK"/>